<accession>A0A1N6QQN1</accession>
<sequence>MLGISVYAGLDLSLEENINYLEEAKKLGIKNIFLSLHIPEVNNNFLKEAKELISAINRLDFNLTADISKKYYNNLDLSEFKFDALRLDFGFNNQEIAELSQNSDYRINLNASTLTDSDLKTIISQGGNPENFEACHNFYPRKETGLSEELILKKNNLLKKYDIKVGAFVASNHKKRPPIKAGLPTLEKHRFLTPLIAGQDLLKLGIDKIYIGDSRASKEELKNFSSINSEVTIIPLDIIGSLSKEEMRLLNLEHKNRQDPGEYIIRSETARKNKKEKIKAHNNIKRFKYAVTIDNYLYQRYEGDLQILKKEYPADKKINVVADAGKAALIIEKIKEGDKFKFKLKGEE</sequence>
<gene>
    <name evidence="3" type="ORF">SAMN05421834_10236</name>
</gene>
<dbReference type="InterPro" id="IPR017853">
    <property type="entry name" value="GH"/>
</dbReference>
<dbReference type="Pfam" id="PF05913">
    <property type="entry name" value="MupG_C"/>
    <property type="match status" value="1"/>
</dbReference>
<dbReference type="PANTHER" id="PTHR38435:SF2">
    <property type="entry name" value="DUF871 DOMAIN-CONTAINING PROTEIN"/>
    <property type="match status" value="1"/>
</dbReference>
<proteinExistence type="predicted"/>
<dbReference type="Gene3D" id="3.20.20.70">
    <property type="entry name" value="Aldolase class I"/>
    <property type="match status" value="1"/>
</dbReference>
<organism evidence="3 4">
    <name type="scientific">Halanaerobium kushneri</name>
    <dbReference type="NCBI Taxonomy" id="56779"/>
    <lineage>
        <taxon>Bacteria</taxon>
        <taxon>Bacillati</taxon>
        <taxon>Bacillota</taxon>
        <taxon>Clostridia</taxon>
        <taxon>Halanaerobiales</taxon>
        <taxon>Halanaerobiaceae</taxon>
        <taxon>Halanaerobium</taxon>
    </lineage>
</organism>
<dbReference type="SUPFAM" id="SSF50891">
    <property type="entry name" value="Cyclophilin-like"/>
    <property type="match status" value="1"/>
</dbReference>
<feature type="domain" description="6-phospho-N-acetylmuramidase N-terminal" evidence="2">
    <location>
        <begin position="2"/>
        <end position="225"/>
    </location>
</feature>
<dbReference type="InterPro" id="IPR043894">
    <property type="entry name" value="MupG_C"/>
</dbReference>
<protein>
    <recommendedName>
        <fullName evidence="5">Outer surface protein</fullName>
    </recommendedName>
</protein>
<name>A0A1N6QQN1_9FIRM</name>
<dbReference type="Pfam" id="PF19200">
    <property type="entry name" value="MupG_N"/>
    <property type="match status" value="1"/>
</dbReference>
<dbReference type="PANTHER" id="PTHR38435">
    <property type="match status" value="1"/>
</dbReference>
<feature type="domain" description="6-phospho-N-acetylmuramidase C-terminal" evidence="1">
    <location>
        <begin position="240"/>
        <end position="343"/>
    </location>
</feature>
<evidence type="ECO:0000313" key="4">
    <source>
        <dbReference type="Proteomes" id="UP000185669"/>
    </source>
</evidence>
<dbReference type="EMBL" id="FTNC01000002">
    <property type="protein sequence ID" value="SIQ18875.1"/>
    <property type="molecule type" value="Genomic_DNA"/>
</dbReference>
<evidence type="ECO:0000313" key="3">
    <source>
        <dbReference type="EMBL" id="SIQ18875.1"/>
    </source>
</evidence>
<dbReference type="SUPFAM" id="SSF51445">
    <property type="entry name" value="(Trans)glycosidases"/>
    <property type="match status" value="1"/>
</dbReference>
<dbReference type="RefSeq" id="WP_076543714.1">
    <property type="nucleotide sequence ID" value="NZ_FTNC01000002.1"/>
</dbReference>
<evidence type="ECO:0000259" key="2">
    <source>
        <dbReference type="Pfam" id="PF19200"/>
    </source>
</evidence>
<dbReference type="InterPro" id="IPR008589">
    <property type="entry name" value="MupG"/>
</dbReference>
<dbReference type="OrthoDB" id="5809921at2"/>
<dbReference type="AlphaFoldDB" id="A0A1N6QQN1"/>
<reference evidence="4" key="1">
    <citation type="submission" date="2017-01" db="EMBL/GenBank/DDBJ databases">
        <authorList>
            <person name="Varghese N."/>
            <person name="Submissions S."/>
        </authorList>
    </citation>
    <scope>NUCLEOTIDE SEQUENCE [LARGE SCALE GENOMIC DNA]</scope>
    <source>
        <strain evidence="4">ATCC 700103</strain>
    </source>
</reference>
<dbReference type="Gene3D" id="2.40.100.10">
    <property type="entry name" value="Cyclophilin-like"/>
    <property type="match status" value="1"/>
</dbReference>
<dbReference type="InterPro" id="IPR029000">
    <property type="entry name" value="Cyclophilin-like_dom_sf"/>
</dbReference>
<dbReference type="InterPro" id="IPR013785">
    <property type="entry name" value="Aldolase_TIM"/>
</dbReference>
<dbReference type="STRING" id="56779.SAMN05421834_10236"/>
<dbReference type="InterPro" id="IPR043797">
    <property type="entry name" value="MupG_N"/>
</dbReference>
<evidence type="ECO:0000259" key="1">
    <source>
        <dbReference type="Pfam" id="PF05913"/>
    </source>
</evidence>
<evidence type="ECO:0008006" key="5">
    <source>
        <dbReference type="Google" id="ProtNLM"/>
    </source>
</evidence>
<dbReference type="Proteomes" id="UP000185669">
    <property type="component" value="Unassembled WGS sequence"/>
</dbReference>
<keyword evidence="4" id="KW-1185">Reference proteome</keyword>